<keyword evidence="3" id="KW-1185">Reference proteome</keyword>
<dbReference type="Proteomes" id="UP001577267">
    <property type="component" value="Unassembled WGS sequence"/>
</dbReference>
<accession>A0ABV4ZLI1</accession>
<dbReference type="InterPro" id="IPR007278">
    <property type="entry name" value="DUF397"/>
</dbReference>
<dbReference type="EMBL" id="JBHGBT010000008">
    <property type="protein sequence ID" value="MFB4194988.1"/>
    <property type="molecule type" value="Genomic_DNA"/>
</dbReference>
<comment type="caution">
    <text evidence="2">The sequence shown here is derived from an EMBL/GenBank/DDBJ whole genome shotgun (WGS) entry which is preliminary data.</text>
</comment>
<evidence type="ECO:0000259" key="1">
    <source>
        <dbReference type="Pfam" id="PF04149"/>
    </source>
</evidence>
<protein>
    <submittedName>
        <fullName evidence="2">DUF397 domain-containing protein</fullName>
    </submittedName>
</protein>
<reference evidence="2 3" key="1">
    <citation type="submission" date="2024-09" db="EMBL/GenBank/DDBJ databases">
        <title>Draft genome sequence of multifaceted antimicrobials producing Streptomyces sp. strain FH1.</title>
        <authorList>
            <person name="Hassan F."/>
            <person name="Ali H."/>
            <person name="Hassan N."/>
            <person name="Nawaz A."/>
        </authorList>
    </citation>
    <scope>NUCLEOTIDE SEQUENCE [LARGE SCALE GENOMIC DNA]</scope>
    <source>
        <strain evidence="2 3">FH1</strain>
    </source>
</reference>
<name>A0ABV4ZLI1_9ACTN</name>
<sequence length="63" mass="6733">MGDGPPVARWRKSSYSSGDTGACLETRITSDGLIAVRDSKDRSRGAFVFSVAGWSAFVNHLKG</sequence>
<evidence type="ECO:0000313" key="2">
    <source>
        <dbReference type="EMBL" id="MFB4194988.1"/>
    </source>
</evidence>
<gene>
    <name evidence="2" type="ORF">ACE11A_11560</name>
</gene>
<dbReference type="Pfam" id="PF04149">
    <property type="entry name" value="DUF397"/>
    <property type="match status" value="1"/>
</dbReference>
<proteinExistence type="predicted"/>
<dbReference type="RefSeq" id="WP_375062925.1">
    <property type="nucleotide sequence ID" value="NZ_JBHGBT010000008.1"/>
</dbReference>
<organism evidence="2 3">
    <name type="scientific">Streptomyces carpaticus</name>
    <dbReference type="NCBI Taxonomy" id="285558"/>
    <lineage>
        <taxon>Bacteria</taxon>
        <taxon>Bacillati</taxon>
        <taxon>Actinomycetota</taxon>
        <taxon>Actinomycetes</taxon>
        <taxon>Kitasatosporales</taxon>
        <taxon>Streptomycetaceae</taxon>
        <taxon>Streptomyces</taxon>
    </lineage>
</organism>
<feature type="domain" description="DUF397" evidence="1">
    <location>
        <begin position="8"/>
        <end position="62"/>
    </location>
</feature>
<evidence type="ECO:0000313" key="3">
    <source>
        <dbReference type="Proteomes" id="UP001577267"/>
    </source>
</evidence>